<dbReference type="SUPFAM" id="SSF50129">
    <property type="entry name" value="GroES-like"/>
    <property type="match status" value="1"/>
</dbReference>
<gene>
    <name evidence="2" type="ORF">GCM10009802_52570</name>
</gene>
<dbReference type="InterPro" id="IPR013149">
    <property type="entry name" value="ADH-like_C"/>
</dbReference>
<feature type="domain" description="Enoyl reductase (ER)" evidence="1">
    <location>
        <begin position="20"/>
        <end position="340"/>
    </location>
</feature>
<comment type="caution">
    <text evidence="2">The sequence shown here is derived from an EMBL/GenBank/DDBJ whole genome shotgun (WGS) entry which is preliminary data.</text>
</comment>
<evidence type="ECO:0000313" key="3">
    <source>
        <dbReference type="Proteomes" id="UP001500443"/>
    </source>
</evidence>
<dbReference type="InterPro" id="IPR011032">
    <property type="entry name" value="GroES-like_sf"/>
</dbReference>
<proteinExistence type="predicted"/>
<dbReference type="SMART" id="SM00829">
    <property type="entry name" value="PKS_ER"/>
    <property type="match status" value="1"/>
</dbReference>
<dbReference type="Gene3D" id="3.90.180.10">
    <property type="entry name" value="Medium-chain alcohol dehydrogenases, catalytic domain"/>
    <property type="match status" value="1"/>
</dbReference>
<dbReference type="Proteomes" id="UP001500443">
    <property type="component" value="Unassembled WGS sequence"/>
</dbReference>
<dbReference type="InterPro" id="IPR051397">
    <property type="entry name" value="Zn-ADH-like_protein"/>
</dbReference>
<protein>
    <submittedName>
        <fullName evidence="2">NADP-dependent oxidoreductase</fullName>
    </submittedName>
</protein>
<accession>A0ABN2ZGN4</accession>
<dbReference type="PANTHER" id="PTHR43677:SF3">
    <property type="entry name" value="PROSTAGLANDIN REDUCTASE 3"/>
    <property type="match status" value="1"/>
</dbReference>
<dbReference type="Pfam" id="PF00107">
    <property type="entry name" value="ADH_zinc_N"/>
    <property type="match status" value="1"/>
</dbReference>
<dbReference type="Gene3D" id="3.40.50.720">
    <property type="entry name" value="NAD(P)-binding Rossmann-like Domain"/>
    <property type="match status" value="1"/>
</dbReference>
<dbReference type="InterPro" id="IPR041694">
    <property type="entry name" value="ADH_N_2"/>
</dbReference>
<evidence type="ECO:0000259" key="1">
    <source>
        <dbReference type="SMART" id="SM00829"/>
    </source>
</evidence>
<dbReference type="InterPro" id="IPR020843">
    <property type="entry name" value="ER"/>
</dbReference>
<dbReference type="Pfam" id="PF16884">
    <property type="entry name" value="ADH_N_2"/>
    <property type="match status" value="1"/>
</dbReference>
<dbReference type="EMBL" id="BAAAPF010000240">
    <property type="protein sequence ID" value="GAA2141945.1"/>
    <property type="molecule type" value="Genomic_DNA"/>
</dbReference>
<reference evidence="2 3" key="1">
    <citation type="journal article" date="2019" name="Int. J. Syst. Evol. Microbiol.">
        <title>The Global Catalogue of Microorganisms (GCM) 10K type strain sequencing project: providing services to taxonomists for standard genome sequencing and annotation.</title>
        <authorList>
            <consortium name="The Broad Institute Genomics Platform"/>
            <consortium name="The Broad Institute Genome Sequencing Center for Infectious Disease"/>
            <person name="Wu L."/>
            <person name="Ma J."/>
        </authorList>
    </citation>
    <scope>NUCLEOTIDE SEQUENCE [LARGE SCALE GENOMIC DNA]</scope>
    <source>
        <strain evidence="2 3">JCM 15481</strain>
    </source>
</reference>
<dbReference type="PANTHER" id="PTHR43677">
    <property type="entry name" value="SHORT-CHAIN DEHYDROGENASE/REDUCTASE"/>
    <property type="match status" value="1"/>
</dbReference>
<sequence>MPTTLPGTAREVRLAAAPDGLPTAADLTVAETPVRPPAAGEVLVRNSHFLVFPGLRTLIGGEAGGDVPLPPLHAGDVLFGSAVGEVVAAADGGRLRPGDAVGHFLGWREYAVVPEDGCTVLDGALPDPVAHLAQGAAPYRSLTRLTGVRAGDTVLVTGASGAVGTLAGQIARLLGAGRVIGATGSDHKARRLVEELGCDAVIRRDHGDLDGQLAAAAPGGIDVLLDTTGGPLLAAALRAARQDARFALVGAVSGQLDAGRAGGSAPVELDSFRIVVKGVTLRGFSATDLPAAEAEWTTRFGTWLRSGEIRFPYVRVPGIDAAPRALQEVMAGRHFGAVVVEV</sequence>
<dbReference type="CDD" id="cd05288">
    <property type="entry name" value="PGDH"/>
    <property type="match status" value="1"/>
</dbReference>
<name>A0ABN2ZGN4_9ACTN</name>
<organism evidence="2 3">
    <name type="scientific">Streptomyces synnematoformans</name>
    <dbReference type="NCBI Taxonomy" id="415721"/>
    <lineage>
        <taxon>Bacteria</taxon>
        <taxon>Bacillati</taxon>
        <taxon>Actinomycetota</taxon>
        <taxon>Actinomycetes</taxon>
        <taxon>Kitasatosporales</taxon>
        <taxon>Streptomycetaceae</taxon>
        <taxon>Streptomyces</taxon>
    </lineage>
</organism>
<keyword evidence="3" id="KW-1185">Reference proteome</keyword>
<dbReference type="InterPro" id="IPR036291">
    <property type="entry name" value="NAD(P)-bd_dom_sf"/>
</dbReference>
<dbReference type="SUPFAM" id="SSF51735">
    <property type="entry name" value="NAD(P)-binding Rossmann-fold domains"/>
    <property type="match status" value="1"/>
</dbReference>
<dbReference type="RefSeq" id="WP_344292878.1">
    <property type="nucleotide sequence ID" value="NZ_BAAAPF010000240.1"/>
</dbReference>
<evidence type="ECO:0000313" key="2">
    <source>
        <dbReference type="EMBL" id="GAA2141945.1"/>
    </source>
</evidence>